<accession>A0A834Z2F9</accession>
<gene>
    <name evidence="1" type="ORF">HHK36_015095</name>
</gene>
<evidence type="ECO:0000313" key="2">
    <source>
        <dbReference type="Proteomes" id="UP000655225"/>
    </source>
</evidence>
<dbReference type="EMBL" id="JABCRI010000010">
    <property type="protein sequence ID" value="KAF8399230.1"/>
    <property type="molecule type" value="Genomic_DNA"/>
</dbReference>
<dbReference type="Proteomes" id="UP000655225">
    <property type="component" value="Unassembled WGS sequence"/>
</dbReference>
<evidence type="ECO:0000313" key="1">
    <source>
        <dbReference type="EMBL" id="KAF8399230.1"/>
    </source>
</evidence>
<name>A0A834Z2F9_TETSI</name>
<reference evidence="1 2" key="1">
    <citation type="submission" date="2020-04" db="EMBL/GenBank/DDBJ databases">
        <title>Plant Genome Project.</title>
        <authorList>
            <person name="Zhang R.-G."/>
        </authorList>
    </citation>
    <scope>NUCLEOTIDE SEQUENCE [LARGE SCALE GENOMIC DNA]</scope>
    <source>
        <strain evidence="1">YNK0</strain>
        <tissue evidence="1">Leaf</tissue>
    </source>
</reference>
<dbReference type="AlphaFoldDB" id="A0A834Z2F9"/>
<proteinExistence type="predicted"/>
<sequence>MNESWPCKKSTYVYDVTAFVDQRFRESKDCLSALQAEIQHYAYRQGEASFFSRLSSTQVVSPGPRLVDADWIAVRSRLAVAPVGYDGIDCLGRMKGIPEDVLVSVCTWWLQREAAEIPSISPIPTASFVREDDYSSMVGRGKNQACCRMMVLAEEASSNGCKMDIEVLGWYRLDDQGNL</sequence>
<keyword evidence="2" id="KW-1185">Reference proteome</keyword>
<comment type="caution">
    <text evidence="1">The sequence shown here is derived from an EMBL/GenBank/DDBJ whole genome shotgun (WGS) entry which is preliminary data.</text>
</comment>
<protein>
    <submittedName>
        <fullName evidence="1">Uncharacterized protein</fullName>
    </submittedName>
</protein>
<organism evidence="1 2">
    <name type="scientific">Tetracentron sinense</name>
    <name type="common">Spur-leaf</name>
    <dbReference type="NCBI Taxonomy" id="13715"/>
    <lineage>
        <taxon>Eukaryota</taxon>
        <taxon>Viridiplantae</taxon>
        <taxon>Streptophyta</taxon>
        <taxon>Embryophyta</taxon>
        <taxon>Tracheophyta</taxon>
        <taxon>Spermatophyta</taxon>
        <taxon>Magnoliopsida</taxon>
        <taxon>Trochodendrales</taxon>
        <taxon>Trochodendraceae</taxon>
        <taxon>Tetracentron</taxon>
    </lineage>
</organism>